<sequence>MVKVIETNLSLQVNNDIIDHQSRVIEVDSWESYVNEIKECKTVTRNSIIGNLHGTTLPRESRVDNLQYDDFHLQCDVYNYAGMRTKKLVYLIKE</sequence>
<dbReference type="EMBL" id="JBBYAK010000002">
    <property type="protein sequence ID" value="MEL3959506.1"/>
    <property type="molecule type" value="Genomic_DNA"/>
</dbReference>
<organism evidence="1 2">
    <name type="scientific">Caldifermentibacillus hisashii</name>
    <dbReference type="NCBI Taxonomy" id="996558"/>
    <lineage>
        <taxon>Bacteria</taxon>
        <taxon>Bacillati</taxon>
        <taxon>Bacillota</taxon>
        <taxon>Bacilli</taxon>
        <taxon>Bacillales</taxon>
        <taxon>Bacillaceae</taxon>
        <taxon>Caldifermentibacillus</taxon>
    </lineage>
</organism>
<dbReference type="RefSeq" id="WP_342021142.1">
    <property type="nucleotide sequence ID" value="NZ_JBBYAK010000002.1"/>
</dbReference>
<reference evidence="1 2" key="1">
    <citation type="submission" date="2024-03" db="EMBL/GenBank/DDBJ databases">
        <title>Bacilli Hybrid Assemblies.</title>
        <authorList>
            <person name="Kovac J."/>
        </authorList>
    </citation>
    <scope>NUCLEOTIDE SEQUENCE [LARGE SCALE GENOMIC DNA]</scope>
    <source>
        <strain evidence="1 2">FSL M8-0022</strain>
    </source>
</reference>
<protein>
    <submittedName>
        <fullName evidence="1">Uncharacterized protein</fullName>
    </submittedName>
</protein>
<evidence type="ECO:0000313" key="2">
    <source>
        <dbReference type="Proteomes" id="UP001459714"/>
    </source>
</evidence>
<keyword evidence="2" id="KW-1185">Reference proteome</keyword>
<gene>
    <name evidence="1" type="ORF">NST17_20350</name>
</gene>
<accession>A0ABU9K5C5</accession>
<proteinExistence type="predicted"/>
<name>A0ABU9K5C5_9BACI</name>
<comment type="caution">
    <text evidence="1">The sequence shown here is derived from an EMBL/GenBank/DDBJ whole genome shotgun (WGS) entry which is preliminary data.</text>
</comment>
<evidence type="ECO:0000313" key="1">
    <source>
        <dbReference type="EMBL" id="MEL3959506.1"/>
    </source>
</evidence>
<dbReference type="Proteomes" id="UP001459714">
    <property type="component" value="Unassembled WGS sequence"/>
</dbReference>